<dbReference type="Gene3D" id="2.130.10.10">
    <property type="entry name" value="YVTN repeat-like/Quinoprotein amine dehydrogenase"/>
    <property type="match status" value="1"/>
</dbReference>
<proteinExistence type="predicted"/>
<name>A0A653BMB2_CALMS</name>
<dbReference type="InterPro" id="IPR015943">
    <property type="entry name" value="WD40/YVTN_repeat-like_dom_sf"/>
</dbReference>
<dbReference type="AlphaFoldDB" id="A0A653BMB2"/>
<keyword evidence="3" id="KW-1185">Reference proteome</keyword>
<protein>
    <submittedName>
        <fullName evidence="2">Uncharacterized protein</fullName>
    </submittedName>
</protein>
<feature type="region of interest" description="Disordered" evidence="1">
    <location>
        <begin position="34"/>
        <end position="76"/>
    </location>
</feature>
<reference evidence="2 3" key="1">
    <citation type="submission" date="2019-01" db="EMBL/GenBank/DDBJ databases">
        <authorList>
            <person name="Sayadi A."/>
        </authorList>
    </citation>
    <scope>NUCLEOTIDE SEQUENCE [LARGE SCALE GENOMIC DNA]</scope>
</reference>
<sequence>MDDGDSTFDSSFKTIALVENQGMYNSVQESVVRVYDVGRRRDDEDEQDEEEEDDDDEMDGSDDDNSDNDVGAAYRQ</sequence>
<dbReference type="EMBL" id="CAACVG010002644">
    <property type="protein sequence ID" value="VEN36741.1"/>
    <property type="molecule type" value="Genomic_DNA"/>
</dbReference>
<evidence type="ECO:0000313" key="2">
    <source>
        <dbReference type="EMBL" id="VEN36741.1"/>
    </source>
</evidence>
<accession>A0A653BMB2</accession>
<dbReference type="Proteomes" id="UP000410492">
    <property type="component" value="Unassembled WGS sequence"/>
</dbReference>
<evidence type="ECO:0000313" key="3">
    <source>
        <dbReference type="Proteomes" id="UP000410492"/>
    </source>
</evidence>
<evidence type="ECO:0000256" key="1">
    <source>
        <dbReference type="SAM" id="MobiDB-lite"/>
    </source>
</evidence>
<gene>
    <name evidence="2" type="ORF">CALMAC_LOCUS2243</name>
</gene>
<dbReference type="OrthoDB" id="27563at2759"/>
<feature type="compositionally biased region" description="Acidic residues" evidence="1">
    <location>
        <begin position="43"/>
        <end position="67"/>
    </location>
</feature>
<organism evidence="2 3">
    <name type="scientific">Callosobruchus maculatus</name>
    <name type="common">Southern cowpea weevil</name>
    <name type="synonym">Pulse bruchid</name>
    <dbReference type="NCBI Taxonomy" id="64391"/>
    <lineage>
        <taxon>Eukaryota</taxon>
        <taxon>Metazoa</taxon>
        <taxon>Ecdysozoa</taxon>
        <taxon>Arthropoda</taxon>
        <taxon>Hexapoda</taxon>
        <taxon>Insecta</taxon>
        <taxon>Pterygota</taxon>
        <taxon>Neoptera</taxon>
        <taxon>Endopterygota</taxon>
        <taxon>Coleoptera</taxon>
        <taxon>Polyphaga</taxon>
        <taxon>Cucujiformia</taxon>
        <taxon>Chrysomeloidea</taxon>
        <taxon>Chrysomelidae</taxon>
        <taxon>Bruchinae</taxon>
        <taxon>Bruchini</taxon>
        <taxon>Callosobruchus</taxon>
    </lineage>
</organism>